<protein>
    <submittedName>
        <fullName evidence="2">YGH-rich protein-3</fullName>
    </submittedName>
</protein>
<dbReference type="AlphaFoldDB" id="A0A0K2D7N2"/>
<name>A0A0K2D7N2_MYTCO</name>
<feature type="non-terminal residue" evidence="2">
    <location>
        <position position="518"/>
    </location>
</feature>
<keyword evidence="1" id="KW-0732">Signal</keyword>
<accession>A0A0K2D7N2</accession>
<evidence type="ECO:0000256" key="1">
    <source>
        <dbReference type="SAM" id="SignalP"/>
    </source>
</evidence>
<proteinExistence type="evidence at transcript level"/>
<feature type="chain" id="PRO_5005474773" evidence="1">
    <location>
        <begin position="21"/>
        <end position="518"/>
    </location>
</feature>
<reference evidence="2" key="1">
    <citation type="submission" date="2015-03" db="EMBL/GenBank/DDBJ databases">
        <title>Emergence of plasmid-mediated VIM-4 carbapenemase in Citrobacter freundii, co-harbouring armA, CTX-M-3, TEM-1 and QnrB at a cancer centre in Bulgaria.</title>
        <authorList>
            <person name="Sabtcheva S.D."/>
            <person name="Ivanov I.N."/>
        </authorList>
    </citation>
    <scope>NUCLEOTIDE SEQUENCE</scope>
    <source>
        <tissue evidence="2">Byssus</tissue>
    </source>
</reference>
<dbReference type="EMBL" id="KP876480">
    <property type="protein sequence ID" value="ALA16022.1"/>
    <property type="molecule type" value="mRNA"/>
</dbReference>
<organism evidence="2">
    <name type="scientific">Mytilus coruscus</name>
    <name type="common">Sea mussel</name>
    <dbReference type="NCBI Taxonomy" id="42192"/>
    <lineage>
        <taxon>Eukaryota</taxon>
        <taxon>Metazoa</taxon>
        <taxon>Spiralia</taxon>
        <taxon>Lophotrochozoa</taxon>
        <taxon>Mollusca</taxon>
        <taxon>Bivalvia</taxon>
        <taxon>Autobranchia</taxon>
        <taxon>Pteriomorphia</taxon>
        <taxon>Mytilida</taxon>
        <taxon>Mytiloidea</taxon>
        <taxon>Mytilidae</taxon>
        <taxon>Mytilinae</taxon>
        <taxon>Mytilus</taxon>
    </lineage>
</organism>
<sequence>MARGICILLLVVVAAVSTSGYSSYGSYGTKVYNRYPIYKSVVIRHSSHHGYHGFSFYKKYHGFKISHRRFSYHGLGYKLRCGKSRFYRLWRRCYGKYHSRNRCFGVFRKRHLFGTYKGHGYGGGYLRYYKKYHGFKLRHNRFFYGGHGYKLRCSRRRFYRSWRSCYTRYHSRRTCFGYLRKRHLFGIYHTGSSYGGVFGGYNHRKYSYGYYRRHHGFQIRHNRFLYHGTSYQLICSSSRFYRLWSDCYDNYHSVDACFGRLRRQHLFYTYGGGHYGVGLNYLYKHKKIADYHVNRIHHVANKHVARISHLSNKHERNIAYQAQKHVHRISSVANKHINRFKALVDFHINRLHQHTKHHLSALEYQHKRHLTDREYQNKKHQLNVKYLHVKHEHYINKLHGKYDYGTSYGGGLGHVVSYLDYYKKFHGFKISNSRFSFGGIAYKLKCGQQRFYNIWSNCWSIYHSRSVCFDRLRKQSLFVVYPGGNDFDDGYKAVVVKNAVYGDDDDIGYVSAVSYLDY</sequence>
<evidence type="ECO:0000313" key="2">
    <source>
        <dbReference type="EMBL" id="ALA16022.1"/>
    </source>
</evidence>
<feature type="signal peptide" evidence="1">
    <location>
        <begin position="1"/>
        <end position="20"/>
    </location>
</feature>